<organism evidence="8 9">
    <name type="scientific">Bodo saltans</name>
    <name type="common">Flagellated protozoan</name>
    <dbReference type="NCBI Taxonomy" id="75058"/>
    <lineage>
        <taxon>Eukaryota</taxon>
        <taxon>Discoba</taxon>
        <taxon>Euglenozoa</taxon>
        <taxon>Kinetoplastea</taxon>
        <taxon>Metakinetoplastina</taxon>
        <taxon>Eubodonida</taxon>
        <taxon>Bodonidae</taxon>
        <taxon>Bodo</taxon>
    </lineage>
</organism>
<dbReference type="PANTHER" id="PTHR39666:SF1">
    <property type="entry name" value="NUCLEAR PORE COMPLEX NUP2_50_61 DOMAIN-CONTAINING PROTEIN"/>
    <property type="match status" value="1"/>
</dbReference>
<dbReference type="VEuPathDB" id="TriTrypDB:BSAL_58760"/>
<feature type="coiled-coil region" evidence="5">
    <location>
        <begin position="825"/>
        <end position="891"/>
    </location>
</feature>
<dbReference type="SMART" id="SM00064">
    <property type="entry name" value="FYVE"/>
    <property type="match status" value="1"/>
</dbReference>
<feature type="domain" description="FYVE-type" evidence="7">
    <location>
        <begin position="17"/>
        <end position="68"/>
    </location>
</feature>
<dbReference type="PROSITE" id="PS50178">
    <property type="entry name" value="ZF_FYVE"/>
    <property type="match status" value="1"/>
</dbReference>
<dbReference type="InterPro" id="IPR011011">
    <property type="entry name" value="Znf_FYVE_PHD"/>
</dbReference>
<dbReference type="EMBL" id="CYKH01000236">
    <property type="protein sequence ID" value="CUI12360.1"/>
    <property type="molecule type" value="Genomic_DNA"/>
</dbReference>
<evidence type="ECO:0000259" key="7">
    <source>
        <dbReference type="PROSITE" id="PS50178"/>
    </source>
</evidence>
<name>A0A0S4KE10_BODSA</name>
<dbReference type="InterPro" id="IPR013083">
    <property type="entry name" value="Znf_RING/FYVE/PHD"/>
</dbReference>
<feature type="coiled-coil region" evidence="5">
    <location>
        <begin position="1624"/>
        <end position="1668"/>
    </location>
</feature>
<keyword evidence="2 4" id="KW-0863">Zinc-finger</keyword>
<evidence type="ECO:0000256" key="1">
    <source>
        <dbReference type="ARBA" id="ARBA00022723"/>
    </source>
</evidence>
<keyword evidence="3" id="KW-0862">Zinc</keyword>
<feature type="compositionally biased region" description="Polar residues" evidence="6">
    <location>
        <begin position="340"/>
        <end position="352"/>
    </location>
</feature>
<evidence type="ECO:0000256" key="2">
    <source>
        <dbReference type="ARBA" id="ARBA00022771"/>
    </source>
</evidence>
<feature type="region of interest" description="Disordered" evidence="6">
    <location>
        <begin position="217"/>
        <end position="248"/>
    </location>
</feature>
<evidence type="ECO:0000256" key="4">
    <source>
        <dbReference type="PROSITE-ProRule" id="PRU00091"/>
    </source>
</evidence>
<dbReference type="SUPFAM" id="SSF57903">
    <property type="entry name" value="FYVE/PHD zinc finger"/>
    <property type="match status" value="1"/>
</dbReference>
<dbReference type="Pfam" id="PF01363">
    <property type="entry name" value="FYVE"/>
    <property type="match status" value="1"/>
</dbReference>
<feature type="compositionally biased region" description="Pro residues" evidence="6">
    <location>
        <begin position="89"/>
        <end position="103"/>
    </location>
</feature>
<evidence type="ECO:0000256" key="6">
    <source>
        <dbReference type="SAM" id="MobiDB-lite"/>
    </source>
</evidence>
<gene>
    <name evidence="8" type="ORF">BSAL_58760</name>
</gene>
<feature type="coiled-coil region" evidence="5">
    <location>
        <begin position="542"/>
        <end position="572"/>
    </location>
</feature>
<feature type="compositionally biased region" description="Low complexity" evidence="6">
    <location>
        <begin position="220"/>
        <end position="248"/>
    </location>
</feature>
<evidence type="ECO:0000313" key="8">
    <source>
        <dbReference type="EMBL" id="CUI12360.1"/>
    </source>
</evidence>
<feature type="coiled-coil region" evidence="5">
    <location>
        <begin position="1084"/>
        <end position="1142"/>
    </location>
</feature>
<feature type="coiled-coil region" evidence="5">
    <location>
        <begin position="429"/>
        <end position="466"/>
    </location>
</feature>
<evidence type="ECO:0000313" key="9">
    <source>
        <dbReference type="Proteomes" id="UP000051952"/>
    </source>
</evidence>
<dbReference type="Proteomes" id="UP000051952">
    <property type="component" value="Unassembled WGS sequence"/>
</dbReference>
<dbReference type="CDD" id="cd00065">
    <property type="entry name" value="FYVE_like_SF"/>
    <property type="match status" value="1"/>
</dbReference>
<dbReference type="OMA" id="QERDMFW"/>
<keyword evidence="9" id="KW-1185">Reference proteome</keyword>
<protein>
    <submittedName>
        <fullName evidence="8">GPI-anchored surface protein, putative</fullName>
    </submittedName>
</protein>
<feature type="compositionally biased region" description="Low complexity" evidence="6">
    <location>
        <begin position="306"/>
        <end position="318"/>
    </location>
</feature>
<dbReference type="GO" id="GO:0008270">
    <property type="term" value="F:zinc ion binding"/>
    <property type="evidence" value="ECO:0007669"/>
    <property type="project" value="UniProtKB-KW"/>
</dbReference>
<evidence type="ECO:0000256" key="3">
    <source>
        <dbReference type="ARBA" id="ARBA00022833"/>
    </source>
</evidence>
<sequence>MSGPVDKSKWVIAGTACASCKKSFGVFGAKKKNCPYCGRLLCTECVNAQVTLGQTQDKVCLDCFANIQNSRQTQHKTQLSRPADAPVTPLKPPPPPAESPAPSTPVNSSKSYEARVRAIYARYAPDRMNLVDATLEKYKGSEEALLEALAKKYGPEPSIDIEPSQTQVAPSMIQQRITAMFETYAPAKVSSVDTLMEKYKGSEDALLEALVKKYGPEPSGLTTAAPSGPTTAGPSSSSTPTAPTGTPALTPLQLRIEAMYRSYAPEKLPALEATLAKYKGSEDALLEALVKKYGPEGGSREAPPVTTTTSREAPPTTSQPAAVAEPATQASKEPPAVVQATPSAQAVPQEQAPQRETEKPSSPSGGAQLGSLAAQLSELQERVAHLATQSAVLQEENVSWVKRCDDFNQQVGDLHLRNAALESRAQESSQEAKQTAATLREREQRLQELEKQHASLQTQFSTLQGDAMNSSSAAAASLQSETERLMTREAALTAAIEEHTLSKAALEAEQVRLAADRSAVEAARASLDADVAAFAKSSHDGNSALESSRRELEDARLALARERAALEAEHNEKAAAIAEQQTGLDAREKELKARDAQLAKDLEALASKQRDATALLTETQQGRERVLEEQEAALSKREAELAVALAALSGASDKHSVEAAALTSEQTRLALDRGAVEEARAALDADIAAFHVQAAAHATDRNELENARAALALERTALIAEQSAQSLELAALRAELDSRESELEAQDLHLAQKVAAFQKEYADSVANMTTAQQDRERALEEQEASLSKREAELASAVAALSIATERHAVATSETSAAQLRLAQDRSAFQEARASLDEELKRFREESDTTRVQLEKDKKEIDQSRSAIAEERAELRARSKELDESVAALAEREAALASGLMDLTNQQQTLESSMKAQSAVFEEGSHQLSTEEALKASQLESEARLLTLAAEASQLKEERTRLEALAEQCESRCKSLEDSEAEHKARLATYDAGLADQNAKLGKREDEVRRMELEQKQLQETYLLRESAVAAAEEAHRKAQVLLQSREDKAIALEKSAADKIGALEQKVQGILSDQATIKQRRKELDSQEAQLVVAHQQLDEQRRAVQELQEAHGMTEHRQYELSDKEQKLAELQQVLDKKMSMLVPYFGVLEGGELQHQHPRNRWLQAAATRKALSIHDAYDEVKHADTTTLQNITAATWKTWIAEPWKEGWKLWLQQEQTDAVTDSPRLFASALLEECAIFVADHWCLLDTVVPRGNWQTFVRMITSLSRQVQGANDDAASLEALSSLLWVSHVVGKVYRQLFAAMSSSERLAALVAAIAPAVEQNPPETSHVLDVESISIGSDAHGAAAQRAIIRAVMSVISIPDADITELMDHPSARTFHALLSTLLVQRGDGPKKHFIASCVDLILTLGLPFPSHGSTSTMHVEFVVAACTLWSRPSTPLAAVVLDIAQQTSKSLDTALVHHVTRQLEESGEISHRPANEYGSLLTIEVRKLMSTLASVRTLLGDAEAQRDAARDAVAVELASAKEHNFNAHKMETAAAERLADVAEREAAVATLEVRLVEVQRREQEAAGLYQEAVEIQVRNAYQGVLPAERERLQRAAEVIAARELTAREAASAAHIKSQHADAKLKQVEEAEAQLEQKQNSLILLEERLRGIELREAALERREEAYMRLMASTRHTTAKTLVNGEWEQRLSLRTEEVDAALKFARQTSTKLEKELRQQINRREEISVIQECEENVRKAVELSRERRLHAAQGFTVSRSEHTAHRPIDRLERAVFQLTSTLAACAAPPSGKV</sequence>
<evidence type="ECO:0000256" key="5">
    <source>
        <dbReference type="SAM" id="Coils"/>
    </source>
</evidence>
<dbReference type="InterPro" id="IPR017455">
    <property type="entry name" value="Znf_FYVE-rel"/>
</dbReference>
<dbReference type="PANTHER" id="PTHR39666">
    <property type="entry name" value="RANBP2-TYPE DOMAIN-CONTAINING PROTEIN"/>
    <property type="match status" value="1"/>
</dbReference>
<dbReference type="InterPro" id="IPR000306">
    <property type="entry name" value="Znf_FYVE"/>
</dbReference>
<feature type="region of interest" description="Disordered" evidence="6">
    <location>
        <begin position="72"/>
        <end position="110"/>
    </location>
</feature>
<feature type="region of interest" description="Disordered" evidence="6">
    <location>
        <begin position="292"/>
        <end position="369"/>
    </location>
</feature>
<feature type="coiled-coil region" evidence="5">
    <location>
        <begin position="944"/>
        <end position="1020"/>
    </location>
</feature>
<feature type="coiled-coil region" evidence="5">
    <location>
        <begin position="369"/>
        <end position="396"/>
    </location>
</feature>
<reference evidence="9" key="1">
    <citation type="submission" date="2015-09" db="EMBL/GenBank/DDBJ databases">
        <authorList>
            <consortium name="Pathogen Informatics"/>
        </authorList>
    </citation>
    <scope>NUCLEOTIDE SEQUENCE [LARGE SCALE GENOMIC DNA]</scope>
    <source>
        <strain evidence="9">Lake Konstanz</strain>
    </source>
</reference>
<proteinExistence type="predicted"/>
<keyword evidence="5" id="KW-0175">Coiled coil</keyword>
<keyword evidence="1" id="KW-0479">Metal-binding</keyword>
<dbReference type="Gene3D" id="3.30.40.10">
    <property type="entry name" value="Zinc/RING finger domain, C3HC4 (zinc finger)"/>
    <property type="match status" value="1"/>
</dbReference>
<accession>A0A0S4KE10</accession>